<proteinExistence type="predicted"/>
<keyword evidence="4" id="KW-1185">Reference proteome</keyword>
<dbReference type="SUPFAM" id="SSF47413">
    <property type="entry name" value="lambda repressor-like DNA-binding domains"/>
    <property type="match status" value="2"/>
</dbReference>
<dbReference type="Gene3D" id="1.10.260.40">
    <property type="entry name" value="lambda repressor-like DNA-binding domains"/>
    <property type="match status" value="2"/>
</dbReference>
<evidence type="ECO:0000256" key="1">
    <source>
        <dbReference type="ARBA" id="ARBA00023125"/>
    </source>
</evidence>
<dbReference type="SMART" id="SM00530">
    <property type="entry name" value="HTH_XRE"/>
    <property type="match status" value="2"/>
</dbReference>
<feature type="domain" description="HTH cro/C1-type" evidence="2">
    <location>
        <begin position="1"/>
        <end position="55"/>
    </location>
</feature>
<name>A0A2T0ZEP6_9ACTN</name>
<dbReference type="GO" id="GO:0003677">
    <property type="term" value="F:DNA binding"/>
    <property type="evidence" value="ECO:0007669"/>
    <property type="project" value="UniProtKB-KW"/>
</dbReference>
<organism evidence="3 4">
    <name type="scientific">Antricoccus suffuscus</name>
    <dbReference type="NCBI Taxonomy" id="1629062"/>
    <lineage>
        <taxon>Bacteria</taxon>
        <taxon>Bacillati</taxon>
        <taxon>Actinomycetota</taxon>
        <taxon>Actinomycetes</taxon>
        <taxon>Geodermatophilales</taxon>
        <taxon>Antricoccaceae</taxon>
        <taxon>Antricoccus</taxon>
    </lineage>
</organism>
<evidence type="ECO:0000259" key="2">
    <source>
        <dbReference type="PROSITE" id="PS50943"/>
    </source>
</evidence>
<dbReference type="InterPro" id="IPR050807">
    <property type="entry name" value="TransReg_Diox_bact_type"/>
</dbReference>
<dbReference type="AlphaFoldDB" id="A0A2T0ZEP6"/>
<sequence>MRRARKKRGWTQETLAVRAGINRVTLGEYENGRLSPQPRRVAQIAKALEMPVRSLIAIDHRAASLADYRGRSGLSQTDAAAQLGISSTKWGALERGAQAPTDEEWARIANITGENEQRLRAAWKRTRRRIHGV</sequence>
<evidence type="ECO:0000313" key="3">
    <source>
        <dbReference type="EMBL" id="PRZ34807.1"/>
    </source>
</evidence>
<dbReference type="PANTHER" id="PTHR46797">
    <property type="entry name" value="HTH-TYPE TRANSCRIPTIONAL REGULATOR"/>
    <property type="match status" value="1"/>
</dbReference>
<dbReference type="EMBL" id="PVUE01000023">
    <property type="protein sequence ID" value="PRZ34807.1"/>
    <property type="molecule type" value="Genomic_DNA"/>
</dbReference>
<dbReference type="Pfam" id="PF13560">
    <property type="entry name" value="HTH_31"/>
    <property type="match status" value="1"/>
</dbReference>
<dbReference type="GO" id="GO:0005829">
    <property type="term" value="C:cytosol"/>
    <property type="evidence" value="ECO:0007669"/>
    <property type="project" value="TreeGrafter"/>
</dbReference>
<dbReference type="PROSITE" id="PS50943">
    <property type="entry name" value="HTH_CROC1"/>
    <property type="match status" value="2"/>
</dbReference>
<dbReference type="Proteomes" id="UP000237752">
    <property type="component" value="Unassembled WGS sequence"/>
</dbReference>
<dbReference type="InterPro" id="IPR001387">
    <property type="entry name" value="Cro/C1-type_HTH"/>
</dbReference>
<dbReference type="RefSeq" id="WP_146135459.1">
    <property type="nucleotide sequence ID" value="NZ_PVUE01000023.1"/>
</dbReference>
<dbReference type="InterPro" id="IPR010982">
    <property type="entry name" value="Lambda_DNA-bd_dom_sf"/>
</dbReference>
<reference evidence="3 4" key="1">
    <citation type="submission" date="2018-03" db="EMBL/GenBank/DDBJ databases">
        <title>Genomic Encyclopedia of Archaeal and Bacterial Type Strains, Phase II (KMG-II): from individual species to whole genera.</title>
        <authorList>
            <person name="Goeker M."/>
        </authorList>
    </citation>
    <scope>NUCLEOTIDE SEQUENCE [LARGE SCALE GENOMIC DNA]</scope>
    <source>
        <strain evidence="3 4">DSM 100065</strain>
    </source>
</reference>
<comment type="caution">
    <text evidence="3">The sequence shown here is derived from an EMBL/GenBank/DDBJ whole genome shotgun (WGS) entry which is preliminary data.</text>
</comment>
<keyword evidence="1 3" id="KW-0238">DNA-binding</keyword>
<dbReference type="Pfam" id="PF01381">
    <property type="entry name" value="HTH_3"/>
    <property type="match status" value="1"/>
</dbReference>
<dbReference type="CDD" id="cd00093">
    <property type="entry name" value="HTH_XRE"/>
    <property type="match status" value="2"/>
</dbReference>
<dbReference type="GO" id="GO:0003700">
    <property type="term" value="F:DNA-binding transcription factor activity"/>
    <property type="evidence" value="ECO:0007669"/>
    <property type="project" value="TreeGrafter"/>
</dbReference>
<accession>A0A2T0ZEP6</accession>
<protein>
    <submittedName>
        <fullName evidence="3">DNA-binding XRE family transcriptional regulator</fullName>
    </submittedName>
</protein>
<gene>
    <name evidence="3" type="ORF">CLV47_12339</name>
</gene>
<feature type="domain" description="HTH cro/C1-type" evidence="2">
    <location>
        <begin position="65"/>
        <end position="119"/>
    </location>
</feature>
<evidence type="ECO:0000313" key="4">
    <source>
        <dbReference type="Proteomes" id="UP000237752"/>
    </source>
</evidence>
<dbReference type="PANTHER" id="PTHR46797:SF1">
    <property type="entry name" value="METHYLPHOSPHONATE SYNTHASE"/>
    <property type="match status" value="1"/>
</dbReference>
<dbReference type="OrthoDB" id="9805356at2"/>